<dbReference type="GO" id="GO:0016020">
    <property type="term" value="C:membrane"/>
    <property type="evidence" value="ECO:0007669"/>
    <property type="project" value="InterPro"/>
</dbReference>
<dbReference type="InterPro" id="IPR016167">
    <property type="entry name" value="FAD-bd_PCMH_sub1"/>
</dbReference>
<keyword evidence="4" id="KW-1185">Reference proteome</keyword>
<dbReference type="PROSITE" id="PS51387">
    <property type="entry name" value="FAD_PCMH"/>
    <property type="match status" value="1"/>
</dbReference>
<dbReference type="Pfam" id="PF04030">
    <property type="entry name" value="ALO"/>
    <property type="match status" value="1"/>
</dbReference>
<name>A0A9W4GRQ4_9ACTN</name>
<dbReference type="GO" id="GO:0080049">
    <property type="term" value="F:L-gulono-1,4-lactone dehydrogenase activity"/>
    <property type="evidence" value="ECO:0007669"/>
    <property type="project" value="TreeGrafter"/>
</dbReference>
<dbReference type="AlphaFoldDB" id="A0A9W4GRQ4"/>
<feature type="domain" description="FAD-binding PCMH-type" evidence="2">
    <location>
        <begin position="10"/>
        <end position="176"/>
    </location>
</feature>
<dbReference type="Proteomes" id="UP001152519">
    <property type="component" value="Unassembled WGS sequence"/>
</dbReference>
<dbReference type="GO" id="GO:0050582">
    <property type="term" value="F:xylitol oxidase activity"/>
    <property type="evidence" value="ECO:0007669"/>
    <property type="project" value="UniProtKB-EC"/>
</dbReference>
<dbReference type="InterPro" id="IPR010031">
    <property type="entry name" value="FAD_lactone_oxidase-like"/>
</dbReference>
<keyword evidence="1 3" id="KW-0560">Oxidoreductase</keyword>
<gene>
    <name evidence="3" type="primary">xyoA</name>
    <name evidence="3" type="ORF">SCOCK_270127</name>
</gene>
<evidence type="ECO:0000256" key="1">
    <source>
        <dbReference type="ARBA" id="ARBA00023002"/>
    </source>
</evidence>
<organism evidence="3 4">
    <name type="scientific">Actinacidiphila cocklensis</name>
    <dbReference type="NCBI Taxonomy" id="887465"/>
    <lineage>
        <taxon>Bacteria</taxon>
        <taxon>Bacillati</taxon>
        <taxon>Actinomycetota</taxon>
        <taxon>Actinomycetes</taxon>
        <taxon>Kitasatosporales</taxon>
        <taxon>Streptomycetaceae</taxon>
        <taxon>Actinacidiphila</taxon>
    </lineage>
</organism>
<evidence type="ECO:0000313" key="4">
    <source>
        <dbReference type="Proteomes" id="UP001152519"/>
    </source>
</evidence>
<evidence type="ECO:0000259" key="2">
    <source>
        <dbReference type="PROSITE" id="PS51387"/>
    </source>
</evidence>
<dbReference type="Gene3D" id="3.30.465.10">
    <property type="match status" value="1"/>
</dbReference>
<dbReference type="PANTHER" id="PTHR43762:SF1">
    <property type="entry name" value="D-ARABINONO-1,4-LACTONE OXIDASE"/>
    <property type="match status" value="1"/>
</dbReference>
<accession>A0A9W4GRQ4</accession>
<dbReference type="Pfam" id="PF01565">
    <property type="entry name" value="FAD_binding_4"/>
    <property type="match status" value="1"/>
</dbReference>
<dbReference type="Gene3D" id="3.30.43.10">
    <property type="entry name" value="Uridine Diphospho-n-acetylenolpyruvylglucosamine Reductase, domain 2"/>
    <property type="match status" value="1"/>
</dbReference>
<dbReference type="EC" id="1.1.3.41" evidence="3"/>
<dbReference type="Gene3D" id="1.10.45.10">
    <property type="entry name" value="Vanillyl-alcohol Oxidase, Chain A, domain 4"/>
    <property type="match status" value="1"/>
</dbReference>
<dbReference type="Gene3D" id="3.30.70.2530">
    <property type="match status" value="1"/>
</dbReference>
<protein>
    <submittedName>
        <fullName evidence="3">Xylitol oxidase</fullName>
        <ecNumber evidence="3">1.1.3.41</ecNumber>
    </submittedName>
</protein>
<dbReference type="PIRSF" id="PIRSF000136">
    <property type="entry name" value="LGO_GLO"/>
    <property type="match status" value="1"/>
</dbReference>
<dbReference type="InterPro" id="IPR016171">
    <property type="entry name" value="Vanillyl_alc_oxidase_C-sub2"/>
</dbReference>
<dbReference type="EMBL" id="CAJSLV010000056">
    <property type="protein sequence ID" value="CAG6394546.1"/>
    <property type="molecule type" value="Genomic_DNA"/>
</dbReference>
<sequence>MMQSNWAGNLTFSAAEVRRPATVAELRSLVASSRRAKALGSAHSFSDIADTDGTLIELSALPPEIDIDTAARSVRVAAGVRYAELAAHLHARGFALPNMASLPHISVGGSVATGTHGSGDANGGLATSVSAVDLVTADGGIHTVSRAADRDTFDGTVVALGALGIATHLTLDLRPAFEVRQRVLTGLELADATANFDAITSAAYSVSLFTDWRGPRFNQVWLKQLADAPDAEFPWAKPADTKLHPVPGVDPVHCTEQFDVPGPWHERLPHFRPGFTPSSGEELQSEYLVPRSHAVAALTALDGIRETVAPVLQVCEVRTVAADRLWLSPAYGRDAVGLHFTWVKDTAAVLPVLAVLEQALAPYEPRPHWGKLFTTDPAEVRARYPRMPDFLALAAATDPARTFSNGFLDRMLHA</sequence>
<dbReference type="GO" id="GO:0003885">
    <property type="term" value="F:D-arabinono-1,4-lactone oxidase activity"/>
    <property type="evidence" value="ECO:0007669"/>
    <property type="project" value="InterPro"/>
</dbReference>
<dbReference type="InterPro" id="IPR007173">
    <property type="entry name" value="ALO_C"/>
</dbReference>
<dbReference type="Gene3D" id="3.30.70.2520">
    <property type="match status" value="1"/>
</dbReference>
<dbReference type="InterPro" id="IPR006094">
    <property type="entry name" value="Oxid_FAD_bind_N"/>
</dbReference>
<dbReference type="InterPro" id="IPR036318">
    <property type="entry name" value="FAD-bd_PCMH-like_sf"/>
</dbReference>
<reference evidence="3" key="1">
    <citation type="submission" date="2021-05" db="EMBL/GenBank/DDBJ databases">
        <authorList>
            <person name="Arsene-Ploetze F."/>
        </authorList>
    </citation>
    <scope>NUCLEOTIDE SEQUENCE</scope>
    <source>
        <strain evidence="3">DSM 42138</strain>
    </source>
</reference>
<dbReference type="SUPFAM" id="SSF56176">
    <property type="entry name" value="FAD-binding/transporter-associated domain-like"/>
    <property type="match status" value="1"/>
</dbReference>
<dbReference type="PANTHER" id="PTHR43762">
    <property type="entry name" value="L-GULONOLACTONE OXIDASE"/>
    <property type="match status" value="1"/>
</dbReference>
<proteinExistence type="predicted"/>
<dbReference type="InterPro" id="IPR016166">
    <property type="entry name" value="FAD-bd_PCMH"/>
</dbReference>
<comment type="caution">
    <text evidence="3">The sequence shown here is derived from an EMBL/GenBank/DDBJ whole genome shotgun (WGS) entry which is preliminary data.</text>
</comment>
<evidence type="ECO:0000313" key="3">
    <source>
        <dbReference type="EMBL" id="CAG6394546.1"/>
    </source>
</evidence>
<dbReference type="GO" id="GO:0071949">
    <property type="term" value="F:FAD binding"/>
    <property type="evidence" value="ECO:0007669"/>
    <property type="project" value="InterPro"/>
</dbReference>
<dbReference type="InterPro" id="IPR016169">
    <property type="entry name" value="FAD-bd_PCMH_sub2"/>
</dbReference>